<evidence type="ECO:0000256" key="4">
    <source>
        <dbReference type="ARBA" id="ARBA00022857"/>
    </source>
</evidence>
<organism evidence="18 19">
    <name type="scientific">Kitasatospora phosalacinea</name>
    <dbReference type="NCBI Taxonomy" id="2065"/>
    <lineage>
        <taxon>Bacteria</taxon>
        <taxon>Bacillati</taxon>
        <taxon>Actinomycetota</taxon>
        <taxon>Actinomycetes</taxon>
        <taxon>Kitasatosporales</taxon>
        <taxon>Streptomycetaceae</taxon>
        <taxon>Kitasatospora</taxon>
    </lineage>
</organism>
<feature type="domain" description="Glutamyl-tRNA reductase N-terminal" evidence="17">
    <location>
        <begin position="6"/>
        <end position="156"/>
    </location>
</feature>
<dbReference type="SUPFAM" id="SSF51735">
    <property type="entry name" value="NAD(P)-binding Rossmann-fold domains"/>
    <property type="match status" value="1"/>
</dbReference>
<dbReference type="InterPro" id="IPR006151">
    <property type="entry name" value="Shikm_DH/Glu-tRNA_Rdtase"/>
</dbReference>
<keyword evidence="5 8" id="KW-0560">Oxidoreductase</keyword>
<comment type="pathway">
    <text evidence="1 8 13">Porphyrin-containing compound metabolism; protoporphyrin-IX biosynthesis; 5-aminolevulinate from L-glutamyl-tRNA(Glu): step 1/2.</text>
</comment>
<feature type="binding site" evidence="8 10">
    <location>
        <position position="120"/>
    </location>
    <ligand>
        <name>substrate</name>
    </ligand>
</feature>
<dbReference type="GO" id="GO:0050661">
    <property type="term" value="F:NADP binding"/>
    <property type="evidence" value="ECO:0007669"/>
    <property type="project" value="InterPro"/>
</dbReference>
<keyword evidence="4 8" id="KW-0521">NADP</keyword>
<feature type="site" description="Important for activity" evidence="8 12">
    <location>
        <position position="99"/>
    </location>
</feature>
<dbReference type="AlphaFoldDB" id="A0A9W6PDA6"/>
<dbReference type="PROSITE" id="PS00747">
    <property type="entry name" value="GLUTR"/>
    <property type="match status" value="1"/>
</dbReference>
<protein>
    <recommendedName>
        <fullName evidence="3 8">Glutamyl-tRNA reductase</fullName>
        <shortName evidence="8">GluTR</shortName>
        <ecNumber evidence="3 8">1.2.1.70</ecNumber>
    </recommendedName>
</protein>
<sequence length="468" mass="47754">MSLLVVGLSHRTAPVGVLERAALTGDSPTRVLHEAAASATVGEAALVNTCNRIELYADVDKFHAGVAELSQLLAGHSGVDLDELTPHLYVHYEDRAVHHLFSVACGLDSMVVGEGQILGQLRDALAKAQEEHTAGRGLNELFQQALRVGKRAHSETGIDRAGQSLVTFGLEQVAAGAGPIAGKRALVVGAGSMSSLAAATLARSGVTDLLVANRTPARAERLVEILGGAARTLELAKVPQALADVDLVISCTGAAGTVIDAPEVAAAVAARTAEEPLAFLDLAMPRDVDHAVRELDGALLVDLESLSHAHAATPGAGDVDAVATIVADEVTAFGQAQRAARIAPTVVALRAMASEVVSSELARLASRLPDLDERSSAEISQTVRRVVDKLLHAPTVKVKQLAAEPGGASYAEALRELFDLDPAAVHAVSGTPIGAQAGSSIPPGGVPAAQAALAPPAGATAPPAGATR</sequence>
<evidence type="ECO:0000256" key="3">
    <source>
        <dbReference type="ARBA" id="ARBA00012970"/>
    </source>
</evidence>
<dbReference type="InterPro" id="IPR036453">
    <property type="entry name" value="GluRdtase_dimer_dom_sf"/>
</dbReference>
<feature type="region of interest" description="Disordered" evidence="14">
    <location>
        <begin position="439"/>
        <end position="468"/>
    </location>
</feature>
<evidence type="ECO:0000256" key="8">
    <source>
        <dbReference type="HAMAP-Rule" id="MF_00087"/>
    </source>
</evidence>
<dbReference type="InterPro" id="IPR018214">
    <property type="entry name" value="GluRdtase_CS"/>
</dbReference>
<feature type="domain" description="Tetrapyrrole biosynthesis glutamyl-tRNA reductase dimerisation" evidence="15">
    <location>
        <begin position="323"/>
        <end position="420"/>
    </location>
</feature>
<feature type="compositionally biased region" description="Low complexity" evidence="14">
    <location>
        <begin position="442"/>
        <end position="468"/>
    </location>
</feature>
<feature type="binding site" evidence="8 10">
    <location>
        <begin position="49"/>
        <end position="52"/>
    </location>
    <ligand>
        <name>substrate</name>
    </ligand>
</feature>
<dbReference type="PANTHER" id="PTHR43013:SF1">
    <property type="entry name" value="GLUTAMYL-TRNA REDUCTASE"/>
    <property type="match status" value="1"/>
</dbReference>
<dbReference type="Pfam" id="PF00745">
    <property type="entry name" value="GlutR_dimer"/>
    <property type="match status" value="1"/>
</dbReference>
<name>A0A9W6PDA6_9ACTN</name>
<evidence type="ECO:0000256" key="6">
    <source>
        <dbReference type="ARBA" id="ARBA00023244"/>
    </source>
</evidence>
<evidence type="ECO:0000313" key="19">
    <source>
        <dbReference type="Proteomes" id="UP001165143"/>
    </source>
</evidence>
<evidence type="ECO:0000259" key="17">
    <source>
        <dbReference type="Pfam" id="PF05201"/>
    </source>
</evidence>
<evidence type="ECO:0000256" key="7">
    <source>
        <dbReference type="ARBA" id="ARBA00047464"/>
    </source>
</evidence>
<evidence type="ECO:0000256" key="14">
    <source>
        <dbReference type="SAM" id="MobiDB-lite"/>
    </source>
</evidence>
<comment type="function">
    <text evidence="8">Catalyzes the NADPH-dependent reduction of glutamyl-tRNA(Glu) to glutamate 1-semialdehyde (GSA).</text>
</comment>
<dbReference type="EC" id="1.2.1.70" evidence="3 8"/>
<evidence type="ECO:0000256" key="9">
    <source>
        <dbReference type="PIRSR" id="PIRSR000445-1"/>
    </source>
</evidence>
<evidence type="ECO:0000259" key="16">
    <source>
        <dbReference type="Pfam" id="PF01488"/>
    </source>
</evidence>
<dbReference type="Pfam" id="PF01488">
    <property type="entry name" value="Shikimate_DH"/>
    <property type="match status" value="1"/>
</dbReference>
<evidence type="ECO:0000256" key="2">
    <source>
        <dbReference type="ARBA" id="ARBA00005916"/>
    </source>
</evidence>
<dbReference type="InterPro" id="IPR036343">
    <property type="entry name" value="GluRdtase_N_sf"/>
</dbReference>
<dbReference type="GO" id="GO:0019353">
    <property type="term" value="P:protoporphyrinogen IX biosynthetic process from glutamate"/>
    <property type="evidence" value="ECO:0007669"/>
    <property type="project" value="TreeGrafter"/>
</dbReference>
<dbReference type="NCBIfam" id="TIGR01035">
    <property type="entry name" value="hemA"/>
    <property type="match status" value="1"/>
</dbReference>
<dbReference type="RefSeq" id="WP_033252297.1">
    <property type="nucleotide sequence ID" value="NZ_BSRX01000004.1"/>
</dbReference>
<dbReference type="SUPFAM" id="SSF69075">
    <property type="entry name" value="Glutamyl tRNA-reductase dimerization domain"/>
    <property type="match status" value="1"/>
</dbReference>
<dbReference type="SUPFAM" id="SSF69742">
    <property type="entry name" value="Glutamyl tRNA-reductase catalytic, N-terminal domain"/>
    <property type="match status" value="1"/>
</dbReference>
<dbReference type="FunFam" id="3.30.460.30:FF:000001">
    <property type="entry name" value="Glutamyl-tRNA reductase"/>
    <property type="match status" value="1"/>
</dbReference>
<dbReference type="CDD" id="cd05213">
    <property type="entry name" value="NAD_bind_Glutamyl_tRNA_reduct"/>
    <property type="match status" value="1"/>
</dbReference>
<dbReference type="PANTHER" id="PTHR43013">
    <property type="entry name" value="GLUTAMYL-TRNA REDUCTASE"/>
    <property type="match status" value="1"/>
</dbReference>
<gene>
    <name evidence="8 18" type="primary">hemA</name>
    <name evidence="18" type="ORF">Kpho01_10010</name>
</gene>
<keyword evidence="6 8" id="KW-0627">Porphyrin biosynthesis</keyword>
<evidence type="ECO:0000313" key="18">
    <source>
        <dbReference type="EMBL" id="GLW52990.1"/>
    </source>
</evidence>
<comment type="domain">
    <text evidence="8">Possesses an unusual extended V-shaped dimeric structure with each monomer consisting of three distinct domains arranged along a curved 'spinal' alpha-helix. The N-terminal catalytic domain specifically recognizes the glutamate moiety of the substrate. The second domain is the NADPH-binding domain, and the third C-terminal domain is responsible for dimerization.</text>
</comment>
<comment type="subunit">
    <text evidence="8">Homodimer.</text>
</comment>
<comment type="similarity">
    <text evidence="2 8 13">Belongs to the glutamyl-tRNA reductase family.</text>
</comment>
<evidence type="ECO:0000256" key="11">
    <source>
        <dbReference type="PIRSR" id="PIRSR000445-3"/>
    </source>
</evidence>
<comment type="catalytic activity">
    <reaction evidence="7 8 13">
        <text>(S)-4-amino-5-oxopentanoate + tRNA(Glu) + NADP(+) = L-glutamyl-tRNA(Glu) + NADPH + H(+)</text>
        <dbReference type="Rhea" id="RHEA:12344"/>
        <dbReference type="Rhea" id="RHEA-COMP:9663"/>
        <dbReference type="Rhea" id="RHEA-COMP:9680"/>
        <dbReference type="ChEBI" id="CHEBI:15378"/>
        <dbReference type="ChEBI" id="CHEBI:57501"/>
        <dbReference type="ChEBI" id="CHEBI:57783"/>
        <dbReference type="ChEBI" id="CHEBI:58349"/>
        <dbReference type="ChEBI" id="CHEBI:78442"/>
        <dbReference type="ChEBI" id="CHEBI:78520"/>
        <dbReference type="EC" id="1.2.1.70"/>
    </reaction>
</comment>
<evidence type="ECO:0000256" key="1">
    <source>
        <dbReference type="ARBA" id="ARBA00005059"/>
    </source>
</evidence>
<dbReference type="EMBL" id="BSRX01000004">
    <property type="protein sequence ID" value="GLW52990.1"/>
    <property type="molecule type" value="Genomic_DNA"/>
</dbReference>
<evidence type="ECO:0000256" key="12">
    <source>
        <dbReference type="PIRSR" id="PIRSR000445-4"/>
    </source>
</evidence>
<feature type="active site" description="Nucleophile" evidence="8 9">
    <location>
        <position position="50"/>
    </location>
</feature>
<feature type="binding site" evidence="8 10">
    <location>
        <begin position="114"/>
        <end position="116"/>
    </location>
    <ligand>
        <name>substrate</name>
    </ligand>
</feature>
<dbReference type="InterPro" id="IPR000343">
    <property type="entry name" value="4pyrrol_synth_GluRdtase"/>
</dbReference>
<evidence type="ECO:0000256" key="13">
    <source>
        <dbReference type="RuleBase" id="RU000584"/>
    </source>
</evidence>
<reference evidence="18" key="1">
    <citation type="submission" date="2023-02" db="EMBL/GenBank/DDBJ databases">
        <title>Kitasatospora phosalacinea NBRC 14362.</title>
        <authorList>
            <person name="Ichikawa N."/>
            <person name="Sato H."/>
            <person name="Tonouchi N."/>
        </authorList>
    </citation>
    <scope>NUCLEOTIDE SEQUENCE</scope>
    <source>
        <strain evidence="18">NBRC 14362</strain>
    </source>
</reference>
<feature type="domain" description="Quinate/shikimate 5-dehydrogenase/glutamyl-tRNA reductase" evidence="16">
    <location>
        <begin position="179"/>
        <end position="307"/>
    </location>
</feature>
<dbReference type="InterPro" id="IPR015896">
    <property type="entry name" value="4pyrrol_synth_GluRdtase_dimer"/>
</dbReference>
<dbReference type="InterPro" id="IPR036291">
    <property type="entry name" value="NAD(P)-bd_dom_sf"/>
</dbReference>
<dbReference type="GO" id="GO:0008883">
    <property type="term" value="F:glutamyl-tRNA reductase activity"/>
    <property type="evidence" value="ECO:0007669"/>
    <property type="project" value="UniProtKB-UniRule"/>
</dbReference>
<evidence type="ECO:0000256" key="10">
    <source>
        <dbReference type="PIRSR" id="PIRSR000445-2"/>
    </source>
</evidence>
<dbReference type="Proteomes" id="UP001165143">
    <property type="component" value="Unassembled WGS sequence"/>
</dbReference>
<feature type="binding site" evidence="8 10">
    <location>
        <position position="109"/>
    </location>
    <ligand>
        <name>substrate</name>
    </ligand>
</feature>
<evidence type="ECO:0000259" key="15">
    <source>
        <dbReference type="Pfam" id="PF00745"/>
    </source>
</evidence>
<dbReference type="PIRSF" id="PIRSF000445">
    <property type="entry name" value="4pyrrol_synth_GluRdtase"/>
    <property type="match status" value="1"/>
</dbReference>
<dbReference type="HAMAP" id="MF_00087">
    <property type="entry name" value="Glu_tRNA_reductase"/>
    <property type="match status" value="1"/>
</dbReference>
<dbReference type="Gene3D" id="3.30.460.30">
    <property type="entry name" value="Glutamyl-tRNA reductase, N-terminal domain"/>
    <property type="match status" value="1"/>
</dbReference>
<proteinExistence type="inferred from homology"/>
<dbReference type="Pfam" id="PF05201">
    <property type="entry name" value="GlutR_N"/>
    <property type="match status" value="1"/>
</dbReference>
<evidence type="ECO:0000256" key="5">
    <source>
        <dbReference type="ARBA" id="ARBA00023002"/>
    </source>
</evidence>
<comment type="caution">
    <text evidence="18">The sequence shown here is derived from an EMBL/GenBank/DDBJ whole genome shotgun (WGS) entry which is preliminary data.</text>
</comment>
<dbReference type="InterPro" id="IPR015895">
    <property type="entry name" value="4pyrrol_synth_GluRdtase_N"/>
</dbReference>
<dbReference type="Gene3D" id="3.40.50.720">
    <property type="entry name" value="NAD(P)-binding Rossmann-like Domain"/>
    <property type="match status" value="1"/>
</dbReference>
<comment type="miscellaneous">
    <text evidence="8">During catalysis, the active site Cys acts as a nucleophile attacking the alpha-carbonyl group of tRNA-bound glutamate with the formation of a thioester intermediate between enzyme and glutamate, and the concomitant release of tRNA(Glu). The thioester intermediate is finally reduced by direct hydride transfer from NADPH, to form the product GSA.</text>
</comment>
<dbReference type="OrthoDB" id="110209at2"/>
<accession>A0A9W6PDA6</accession>
<feature type="binding site" evidence="8 11">
    <location>
        <begin position="189"/>
        <end position="194"/>
    </location>
    <ligand>
        <name>NADP(+)</name>
        <dbReference type="ChEBI" id="CHEBI:58349"/>
    </ligand>
</feature>
<dbReference type="NCBIfam" id="NF000744">
    <property type="entry name" value="PRK00045.1-3"/>
    <property type="match status" value="1"/>
</dbReference>